<feature type="domain" description="DUF6534" evidence="3">
    <location>
        <begin position="164"/>
        <end position="254"/>
    </location>
</feature>
<dbReference type="Pfam" id="PF20152">
    <property type="entry name" value="DUF6534"/>
    <property type="match status" value="1"/>
</dbReference>
<gene>
    <name evidence="4" type="ORF">BD410DRAFT_901060</name>
</gene>
<dbReference type="STRING" id="50990.A0A4Y7PRD2"/>
<name>A0A4Y7PRD2_9AGAM</name>
<dbReference type="PANTHER" id="PTHR40465:SF1">
    <property type="entry name" value="DUF6534 DOMAIN-CONTAINING PROTEIN"/>
    <property type="match status" value="1"/>
</dbReference>
<dbReference type="Proteomes" id="UP000294933">
    <property type="component" value="Unassembled WGS sequence"/>
</dbReference>
<dbReference type="InterPro" id="IPR045339">
    <property type="entry name" value="DUF6534"/>
</dbReference>
<dbReference type="AlphaFoldDB" id="A0A4Y7PRD2"/>
<dbReference type="PANTHER" id="PTHR40465">
    <property type="entry name" value="CHROMOSOME 1, WHOLE GENOME SHOTGUN SEQUENCE"/>
    <property type="match status" value="1"/>
</dbReference>
<organism evidence="4 5">
    <name type="scientific">Rickenella mellea</name>
    <dbReference type="NCBI Taxonomy" id="50990"/>
    <lineage>
        <taxon>Eukaryota</taxon>
        <taxon>Fungi</taxon>
        <taxon>Dikarya</taxon>
        <taxon>Basidiomycota</taxon>
        <taxon>Agaricomycotina</taxon>
        <taxon>Agaricomycetes</taxon>
        <taxon>Hymenochaetales</taxon>
        <taxon>Rickenellaceae</taxon>
        <taxon>Rickenella</taxon>
    </lineage>
</organism>
<keyword evidence="2" id="KW-0472">Membrane</keyword>
<dbReference type="EMBL" id="ML170213">
    <property type="protein sequence ID" value="TDL17987.1"/>
    <property type="molecule type" value="Genomic_DNA"/>
</dbReference>
<keyword evidence="2" id="KW-1133">Transmembrane helix</keyword>
<keyword evidence="5" id="KW-1185">Reference proteome</keyword>
<feature type="transmembrane region" description="Helical" evidence="2">
    <location>
        <begin position="229"/>
        <end position="251"/>
    </location>
</feature>
<proteinExistence type="predicted"/>
<feature type="transmembrane region" description="Helical" evidence="2">
    <location>
        <begin position="200"/>
        <end position="223"/>
    </location>
</feature>
<protein>
    <recommendedName>
        <fullName evidence="3">DUF6534 domain-containing protein</fullName>
    </recommendedName>
</protein>
<feature type="transmembrane region" description="Helical" evidence="2">
    <location>
        <begin position="15"/>
        <end position="36"/>
    </location>
</feature>
<evidence type="ECO:0000313" key="5">
    <source>
        <dbReference type="Proteomes" id="UP000294933"/>
    </source>
</evidence>
<evidence type="ECO:0000256" key="2">
    <source>
        <dbReference type="SAM" id="Phobius"/>
    </source>
</evidence>
<evidence type="ECO:0000259" key="3">
    <source>
        <dbReference type="Pfam" id="PF20152"/>
    </source>
</evidence>
<reference evidence="4 5" key="1">
    <citation type="submission" date="2018-06" db="EMBL/GenBank/DDBJ databases">
        <title>A transcriptomic atlas of mushroom development highlights an independent origin of complex multicellularity.</title>
        <authorList>
            <consortium name="DOE Joint Genome Institute"/>
            <person name="Krizsan K."/>
            <person name="Almasi E."/>
            <person name="Merenyi Z."/>
            <person name="Sahu N."/>
            <person name="Viragh M."/>
            <person name="Koszo T."/>
            <person name="Mondo S."/>
            <person name="Kiss B."/>
            <person name="Balint B."/>
            <person name="Kues U."/>
            <person name="Barry K."/>
            <person name="Hegedus J.C."/>
            <person name="Henrissat B."/>
            <person name="Johnson J."/>
            <person name="Lipzen A."/>
            <person name="Ohm R."/>
            <person name="Nagy I."/>
            <person name="Pangilinan J."/>
            <person name="Yan J."/>
            <person name="Xiong Y."/>
            <person name="Grigoriev I.V."/>
            <person name="Hibbett D.S."/>
            <person name="Nagy L.G."/>
        </authorList>
    </citation>
    <scope>NUCLEOTIDE SEQUENCE [LARGE SCALE GENOMIC DNA]</scope>
    <source>
        <strain evidence="4 5">SZMC22713</strain>
    </source>
</reference>
<evidence type="ECO:0000313" key="4">
    <source>
        <dbReference type="EMBL" id="TDL17987.1"/>
    </source>
</evidence>
<sequence length="334" mass="36733">MGSQTEPSQLVDATYWGLVCSNLLLGVSIFQGYMFYSKNNDRPNLRIFIGFLLSLDIATASLWTVMMHGVLVSHWDGRIPHHAVTWSSAMESAMTTIITFSSQLFFARRIYLVTNGRWMIPAIIAILGFLAIAAGICRILFVVVTLDVQSTRLKIATTSEGIFAATSDFVATAAMCFKCVDSAVGVGQKRRINTVLRSLLFYTINCGTIVTSAQLVMVCVDLYTPYSFIWVSIHMCLGGLYANTLLAMLNVRRHLRLKMSQSSIDLASIDIADTDIEKVQSQGSEGSRHLTSEINPEGASIDTAYTSSVNLEESSLGNAQEKEREDVPPQINVC</sequence>
<dbReference type="VEuPathDB" id="FungiDB:BD410DRAFT_901060"/>
<feature type="transmembrane region" description="Helical" evidence="2">
    <location>
        <begin position="118"/>
        <end position="141"/>
    </location>
</feature>
<feature type="region of interest" description="Disordered" evidence="1">
    <location>
        <begin position="312"/>
        <end position="334"/>
    </location>
</feature>
<dbReference type="OrthoDB" id="2792702at2759"/>
<accession>A0A4Y7PRD2</accession>
<evidence type="ECO:0000256" key="1">
    <source>
        <dbReference type="SAM" id="MobiDB-lite"/>
    </source>
</evidence>
<feature type="transmembrane region" description="Helical" evidence="2">
    <location>
        <begin position="48"/>
        <end position="71"/>
    </location>
</feature>
<keyword evidence="2" id="KW-0812">Transmembrane</keyword>
<feature type="region of interest" description="Disordered" evidence="1">
    <location>
        <begin position="281"/>
        <end position="300"/>
    </location>
</feature>